<gene>
    <name evidence="2" type="ORF">MTR67_040830</name>
</gene>
<reference evidence="2" key="1">
    <citation type="submission" date="2023-08" db="EMBL/GenBank/DDBJ databases">
        <title>A de novo genome assembly of Solanum verrucosum Schlechtendal, a Mexican diploid species geographically isolated from the other diploid A-genome species in potato relatives.</title>
        <authorList>
            <person name="Hosaka K."/>
        </authorList>
    </citation>
    <scope>NUCLEOTIDE SEQUENCE</scope>
    <source>
        <tissue evidence="2">Young leaves</tissue>
    </source>
</reference>
<protein>
    <recommendedName>
        <fullName evidence="1">DUF1985 domain-containing protein</fullName>
    </recommendedName>
</protein>
<dbReference type="PANTHER" id="PTHR48302">
    <property type="entry name" value="ULP1 PROTEASE FAMILY, C-TERMINAL CATALYTIC DOMAIN CONTAINING PROTEIN"/>
    <property type="match status" value="1"/>
</dbReference>
<feature type="domain" description="DUF1985" evidence="1">
    <location>
        <begin position="144"/>
        <end position="228"/>
    </location>
</feature>
<keyword evidence="3" id="KW-1185">Reference proteome</keyword>
<dbReference type="PANTHER" id="PTHR48302:SF2">
    <property type="entry name" value="DUF1985 DOMAIN-CONTAINING PROTEIN"/>
    <property type="match status" value="1"/>
</dbReference>
<sequence>MPNYGPERLNSRFSITIDRTQYSELKNFNDTTHFKNARLRGFMRNYEHKLLNSRTQRTSHLKTARLIGFMRSYGYELLNSRTPWDFGEVAGSMSKSNAMQEIKSKLKNGPIRLEEKSAKSKQSNIKIVEGDSEKDFIFNIKESNRIILQYFSVEKAITKSQLVEKFNNNVWEDNDDDAVKFAILFYIHSFILSEEPTTTVIDRKDFDLTESGRYIDYPWGKKAFDLLILHLHTKIKHDGKYFRLYGFPLSLQV</sequence>
<accession>A0AAF0UKG3</accession>
<dbReference type="Proteomes" id="UP001234989">
    <property type="component" value="Chromosome 9"/>
</dbReference>
<name>A0AAF0UKG3_SOLVR</name>
<evidence type="ECO:0000313" key="2">
    <source>
        <dbReference type="EMBL" id="WMV47445.1"/>
    </source>
</evidence>
<proteinExistence type="predicted"/>
<dbReference type="InterPro" id="IPR015410">
    <property type="entry name" value="DUF1985"/>
</dbReference>
<dbReference type="AlphaFoldDB" id="A0AAF0UKG3"/>
<dbReference type="Pfam" id="PF09331">
    <property type="entry name" value="DUF1985"/>
    <property type="match status" value="1"/>
</dbReference>
<evidence type="ECO:0000259" key="1">
    <source>
        <dbReference type="Pfam" id="PF09331"/>
    </source>
</evidence>
<evidence type="ECO:0000313" key="3">
    <source>
        <dbReference type="Proteomes" id="UP001234989"/>
    </source>
</evidence>
<organism evidence="2 3">
    <name type="scientific">Solanum verrucosum</name>
    <dbReference type="NCBI Taxonomy" id="315347"/>
    <lineage>
        <taxon>Eukaryota</taxon>
        <taxon>Viridiplantae</taxon>
        <taxon>Streptophyta</taxon>
        <taxon>Embryophyta</taxon>
        <taxon>Tracheophyta</taxon>
        <taxon>Spermatophyta</taxon>
        <taxon>Magnoliopsida</taxon>
        <taxon>eudicotyledons</taxon>
        <taxon>Gunneridae</taxon>
        <taxon>Pentapetalae</taxon>
        <taxon>asterids</taxon>
        <taxon>lamiids</taxon>
        <taxon>Solanales</taxon>
        <taxon>Solanaceae</taxon>
        <taxon>Solanoideae</taxon>
        <taxon>Solaneae</taxon>
        <taxon>Solanum</taxon>
    </lineage>
</organism>
<dbReference type="EMBL" id="CP133620">
    <property type="protein sequence ID" value="WMV47445.1"/>
    <property type="molecule type" value="Genomic_DNA"/>
</dbReference>